<keyword evidence="3" id="KW-1185">Reference proteome</keyword>
<gene>
    <name evidence="2" type="ORF">HPE56_15705</name>
</gene>
<dbReference type="RefSeq" id="WP_188244702.1">
    <property type="nucleotide sequence ID" value="NZ_JABTCF010000011.1"/>
</dbReference>
<organism evidence="2 3">
    <name type="scientific">Maribacter aquimaris</name>
    <dbReference type="NCBI Taxonomy" id="2737171"/>
    <lineage>
        <taxon>Bacteria</taxon>
        <taxon>Pseudomonadati</taxon>
        <taxon>Bacteroidota</taxon>
        <taxon>Flavobacteriia</taxon>
        <taxon>Flavobacteriales</taxon>
        <taxon>Flavobacteriaceae</taxon>
        <taxon>Maribacter</taxon>
    </lineage>
</organism>
<evidence type="ECO:0000313" key="3">
    <source>
        <dbReference type="Proteomes" id="UP001166021"/>
    </source>
</evidence>
<evidence type="ECO:0000313" key="2">
    <source>
        <dbReference type="EMBL" id="MBD0779246.1"/>
    </source>
</evidence>
<reference evidence="2" key="1">
    <citation type="submission" date="2020-05" db="EMBL/GenBank/DDBJ databases">
        <title>The draft genome sequence of Maribacter sp. ANRC-HE7.</title>
        <authorList>
            <person name="Mu L."/>
        </authorList>
    </citation>
    <scope>NUCLEOTIDE SEQUENCE</scope>
    <source>
        <strain evidence="2">ANRC-HE7</strain>
    </source>
</reference>
<proteinExistence type="predicted"/>
<protein>
    <recommendedName>
        <fullName evidence="1">DUF6265 domain-containing protein</fullName>
    </recommendedName>
</protein>
<evidence type="ECO:0000259" key="1">
    <source>
        <dbReference type="Pfam" id="PF19780"/>
    </source>
</evidence>
<dbReference type="Pfam" id="PF19780">
    <property type="entry name" value="DUF6265"/>
    <property type="match status" value="1"/>
</dbReference>
<feature type="domain" description="DUF6265" evidence="1">
    <location>
        <begin position="38"/>
        <end position="144"/>
    </location>
</feature>
<accession>A0ABR7V3M0</accession>
<dbReference type="EMBL" id="JABTCF010000011">
    <property type="protein sequence ID" value="MBD0779246.1"/>
    <property type="molecule type" value="Genomic_DNA"/>
</dbReference>
<comment type="caution">
    <text evidence="2">The sequence shown here is derived from an EMBL/GenBank/DDBJ whole genome shotgun (WGS) entry which is preliminary data.</text>
</comment>
<dbReference type="Proteomes" id="UP001166021">
    <property type="component" value="Unassembled WGS sequence"/>
</dbReference>
<name>A0ABR7V3M0_9FLAO</name>
<sequence>MKPIFILAFCISMGSFSQHTVSFTETSGAPKATLDDVAWIAGHWKGEAFGGVAEEIWSPPLGDSMMFVFKLVTDGKVHFYEVGHIQQRDETLILQLKHFHGSLKGWEEKDETVDFKLVKMEDHTIYFDDFTIERISENEINMYVVVDDGQGASEEVKFNYKREK</sequence>
<dbReference type="InterPro" id="IPR046232">
    <property type="entry name" value="DUF6265"/>
</dbReference>